<evidence type="ECO:0000313" key="2">
    <source>
        <dbReference type="EMBL" id="MFD1227232.1"/>
    </source>
</evidence>
<protein>
    <submittedName>
        <fullName evidence="2">Uncharacterized protein</fullName>
    </submittedName>
</protein>
<evidence type="ECO:0000313" key="3">
    <source>
        <dbReference type="Proteomes" id="UP001597263"/>
    </source>
</evidence>
<dbReference type="Proteomes" id="UP001597263">
    <property type="component" value="Unassembled WGS sequence"/>
</dbReference>
<proteinExistence type="predicted"/>
<feature type="transmembrane region" description="Helical" evidence="1">
    <location>
        <begin position="67"/>
        <end position="85"/>
    </location>
</feature>
<organism evidence="2 3">
    <name type="scientific">Pseudochrobactrum kiredjianiae</name>
    <dbReference type="NCBI Taxonomy" id="386305"/>
    <lineage>
        <taxon>Bacteria</taxon>
        <taxon>Pseudomonadati</taxon>
        <taxon>Pseudomonadota</taxon>
        <taxon>Alphaproteobacteria</taxon>
        <taxon>Hyphomicrobiales</taxon>
        <taxon>Brucellaceae</taxon>
        <taxon>Pseudochrobactrum</taxon>
    </lineage>
</organism>
<feature type="transmembrane region" description="Helical" evidence="1">
    <location>
        <begin position="35"/>
        <end position="55"/>
    </location>
</feature>
<accession>A0ABW3V235</accession>
<keyword evidence="1" id="KW-0472">Membrane</keyword>
<evidence type="ECO:0000256" key="1">
    <source>
        <dbReference type="SAM" id="Phobius"/>
    </source>
</evidence>
<reference evidence="3" key="1">
    <citation type="journal article" date="2019" name="Int. J. Syst. Evol. Microbiol.">
        <title>The Global Catalogue of Microorganisms (GCM) 10K type strain sequencing project: providing services to taxonomists for standard genome sequencing and annotation.</title>
        <authorList>
            <consortium name="The Broad Institute Genomics Platform"/>
            <consortium name="The Broad Institute Genome Sequencing Center for Infectious Disease"/>
            <person name="Wu L."/>
            <person name="Ma J."/>
        </authorList>
    </citation>
    <scope>NUCLEOTIDE SEQUENCE [LARGE SCALE GENOMIC DNA]</scope>
    <source>
        <strain evidence="3">CCUG 49584</strain>
    </source>
</reference>
<name>A0ABW3V235_9HYPH</name>
<dbReference type="EMBL" id="JBHTMA010000033">
    <property type="protein sequence ID" value="MFD1227232.1"/>
    <property type="molecule type" value="Genomic_DNA"/>
</dbReference>
<keyword evidence="3" id="KW-1185">Reference proteome</keyword>
<dbReference type="RefSeq" id="WP_289386614.1">
    <property type="nucleotide sequence ID" value="NZ_JAUCBM010000003.1"/>
</dbReference>
<keyword evidence="1" id="KW-1133">Transmembrane helix</keyword>
<gene>
    <name evidence="2" type="ORF">ACFQ35_08760</name>
</gene>
<keyword evidence="1" id="KW-0812">Transmembrane</keyword>
<comment type="caution">
    <text evidence="2">The sequence shown here is derived from an EMBL/GenBank/DDBJ whole genome shotgun (WGS) entry which is preliminary data.</text>
</comment>
<sequence length="88" mass="9266">MGSAATLFLFALLFGTSKALSKLIAGAESSEVLTSFAGSAVIGTLITWAVVWGVLRLFEKQQSAITITNWILALGIFVSLSLTIGRMS</sequence>